<dbReference type="OrthoDB" id="3405864at2"/>
<organism evidence="3 4">
    <name type="scientific">Micromonospora pisi</name>
    <dbReference type="NCBI Taxonomy" id="589240"/>
    <lineage>
        <taxon>Bacteria</taxon>
        <taxon>Bacillati</taxon>
        <taxon>Actinomycetota</taxon>
        <taxon>Actinomycetes</taxon>
        <taxon>Micromonosporales</taxon>
        <taxon>Micromonosporaceae</taxon>
        <taxon>Micromonospora</taxon>
    </lineage>
</organism>
<evidence type="ECO:0000256" key="2">
    <source>
        <dbReference type="SAM" id="SignalP"/>
    </source>
</evidence>
<evidence type="ECO:0000313" key="4">
    <source>
        <dbReference type="Proteomes" id="UP000277671"/>
    </source>
</evidence>
<feature type="signal peptide" evidence="2">
    <location>
        <begin position="1"/>
        <end position="30"/>
    </location>
</feature>
<dbReference type="RefSeq" id="WP_147456872.1">
    <property type="nucleotide sequence ID" value="NZ_RBKT01000001.1"/>
</dbReference>
<keyword evidence="1" id="KW-0812">Transmembrane</keyword>
<keyword evidence="4" id="KW-1185">Reference proteome</keyword>
<keyword evidence="1" id="KW-1133">Transmembrane helix</keyword>
<evidence type="ECO:0000313" key="3">
    <source>
        <dbReference type="EMBL" id="RKR86025.1"/>
    </source>
</evidence>
<sequence>MRLTRIVASAMAALVTAGALATMTSSPAAAQPQPPYPPQPPVLTLSDSTVVVGTDVTLFGRFYGPNEVVNIVFTPQAVAAGAAERASVRQDTGATIAMVPVAYPPSGPPALTAVTNAAGEFQLTFRADWKGTWLITATGQESGLSATTVLTVVPRQLPVTGSSMGTQIGVGAGLLALGVLLVMLTVVRRRRGGVRVGTA</sequence>
<reference evidence="3 4" key="1">
    <citation type="submission" date="2018-10" db="EMBL/GenBank/DDBJ databases">
        <title>Sequencing the genomes of 1000 actinobacteria strains.</title>
        <authorList>
            <person name="Klenk H.-P."/>
        </authorList>
    </citation>
    <scope>NUCLEOTIDE SEQUENCE [LARGE SCALE GENOMIC DNA]</scope>
    <source>
        <strain evidence="3 4">DSM 45175</strain>
    </source>
</reference>
<feature type="transmembrane region" description="Helical" evidence="1">
    <location>
        <begin position="168"/>
        <end position="187"/>
    </location>
</feature>
<protein>
    <recommendedName>
        <fullName evidence="5">LPXTG-motif cell wall-anchored protein</fullName>
    </recommendedName>
</protein>
<name>A0A495JAU8_9ACTN</name>
<keyword evidence="2" id="KW-0732">Signal</keyword>
<keyword evidence="1" id="KW-0472">Membrane</keyword>
<dbReference type="EMBL" id="RBKT01000001">
    <property type="protein sequence ID" value="RKR86025.1"/>
    <property type="molecule type" value="Genomic_DNA"/>
</dbReference>
<evidence type="ECO:0000256" key="1">
    <source>
        <dbReference type="SAM" id="Phobius"/>
    </source>
</evidence>
<gene>
    <name evidence="3" type="ORF">BDK92_0244</name>
</gene>
<accession>A0A495JAU8</accession>
<evidence type="ECO:0008006" key="5">
    <source>
        <dbReference type="Google" id="ProtNLM"/>
    </source>
</evidence>
<dbReference type="AlphaFoldDB" id="A0A495JAU8"/>
<comment type="caution">
    <text evidence="3">The sequence shown here is derived from an EMBL/GenBank/DDBJ whole genome shotgun (WGS) entry which is preliminary data.</text>
</comment>
<feature type="chain" id="PRO_5019733360" description="LPXTG-motif cell wall-anchored protein" evidence="2">
    <location>
        <begin position="31"/>
        <end position="199"/>
    </location>
</feature>
<dbReference type="Proteomes" id="UP000277671">
    <property type="component" value="Unassembled WGS sequence"/>
</dbReference>
<proteinExistence type="predicted"/>